<gene>
    <name evidence="3" type="ordered locus">Spith_0630</name>
</gene>
<sequence length="149" mass="16140">MIDVVWGVVVFLFAVVLVAATFGFPETQIALSPAVFPRVIGGVLMVLSILLAVRGGLQLRTGKPGKGASDERAVWMRLVLLVVVSVGYVFSLGFLGFVVAGIPYMAMVFLIFGERRPLMVGLLSFGIPLVIYSVFRLGFQVPLPRGILW</sequence>
<evidence type="ECO:0000313" key="3">
    <source>
        <dbReference type="EMBL" id="AEJ60910.1"/>
    </source>
</evidence>
<evidence type="ECO:0000313" key="4">
    <source>
        <dbReference type="Proteomes" id="UP000007254"/>
    </source>
</evidence>
<dbReference type="EMBL" id="CP002903">
    <property type="protein sequence ID" value="AEJ60910.1"/>
    <property type="molecule type" value="Genomic_DNA"/>
</dbReference>
<protein>
    <recommendedName>
        <fullName evidence="2">DUF1468 domain-containing protein</fullName>
    </recommendedName>
</protein>
<dbReference type="STRING" id="869211.Spith_0630"/>
<evidence type="ECO:0000256" key="1">
    <source>
        <dbReference type="SAM" id="Phobius"/>
    </source>
</evidence>
<dbReference type="Proteomes" id="UP000007254">
    <property type="component" value="Chromosome"/>
</dbReference>
<dbReference type="OrthoDB" id="7948803at2"/>
<keyword evidence="1" id="KW-1133">Transmembrane helix</keyword>
<dbReference type="KEGG" id="stq:Spith_0630"/>
<dbReference type="AlphaFoldDB" id="G0GA74"/>
<evidence type="ECO:0000259" key="2">
    <source>
        <dbReference type="Pfam" id="PF07331"/>
    </source>
</evidence>
<feature type="domain" description="DUF1468" evidence="2">
    <location>
        <begin position="5"/>
        <end position="144"/>
    </location>
</feature>
<feature type="transmembrane region" description="Helical" evidence="1">
    <location>
        <begin position="35"/>
        <end position="57"/>
    </location>
</feature>
<keyword evidence="1" id="KW-0812">Transmembrane</keyword>
<accession>G0GA74</accession>
<keyword evidence="4" id="KW-1185">Reference proteome</keyword>
<feature type="transmembrane region" description="Helical" evidence="1">
    <location>
        <begin position="118"/>
        <end position="139"/>
    </location>
</feature>
<dbReference type="HOGENOM" id="CLU_1748518_0_0_12"/>
<dbReference type="RefSeq" id="WP_014624290.1">
    <property type="nucleotide sequence ID" value="NC_017583.1"/>
</dbReference>
<feature type="transmembrane region" description="Helical" evidence="1">
    <location>
        <begin position="78"/>
        <end position="106"/>
    </location>
</feature>
<dbReference type="InterPro" id="IPR009936">
    <property type="entry name" value="DUF1468"/>
</dbReference>
<dbReference type="Pfam" id="PF07331">
    <property type="entry name" value="TctB"/>
    <property type="match status" value="1"/>
</dbReference>
<reference evidence="3 4" key="1">
    <citation type="submission" date="2011-06" db="EMBL/GenBank/DDBJ databases">
        <title>The complete genome of Spirochaeta thermophila DSM 6578.</title>
        <authorList>
            <consortium name="US DOE Joint Genome Institute (JGI-PGF)"/>
            <person name="Lucas S."/>
            <person name="Lapidus A."/>
            <person name="Bruce D."/>
            <person name="Goodwin L."/>
            <person name="Pitluck S."/>
            <person name="Peters L."/>
            <person name="Kyrpides N."/>
            <person name="Mavromatis K."/>
            <person name="Ivanova N."/>
            <person name="Mikailova N."/>
            <person name="Pagani I."/>
            <person name="Chertkov O."/>
            <person name="Detter J.C."/>
            <person name="Tapia R."/>
            <person name="Han C."/>
            <person name="Land M."/>
            <person name="Hauser L."/>
            <person name="Markowitz V."/>
            <person name="Cheng J.-F."/>
            <person name="Hugenholtz P."/>
            <person name="Woyke T."/>
            <person name="Wu D."/>
            <person name="Spring S."/>
            <person name="Merkhoffer B."/>
            <person name="Schneider S."/>
            <person name="Klenk H.-P."/>
            <person name="Eisen J.A."/>
        </authorList>
    </citation>
    <scope>NUCLEOTIDE SEQUENCE [LARGE SCALE GENOMIC DNA]</scope>
    <source>
        <strain evidence="4">ATCC 700085 / DSM 6578 / Z-1203</strain>
    </source>
</reference>
<name>G0GA74_WINT7</name>
<keyword evidence="1" id="KW-0472">Membrane</keyword>
<proteinExistence type="predicted"/>
<organism evidence="3 4">
    <name type="scientific">Winmispira thermophila (strain ATCC 700085 / DSM 6578 / Z-1203)</name>
    <name type="common">Spirochaeta thermophila</name>
    <dbReference type="NCBI Taxonomy" id="869211"/>
    <lineage>
        <taxon>Bacteria</taxon>
        <taxon>Pseudomonadati</taxon>
        <taxon>Spirochaetota</taxon>
        <taxon>Spirochaetia</taxon>
        <taxon>Winmispirales</taxon>
        <taxon>Winmispiraceae</taxon>
        <taxon>Winmispira</taxon>
    </lineage>
</organism>